<evidence type="ECO:0000256" key="2">
    <source>
        <dbReference type="SAM" id="Phobius"/>
    </source>
</evidence>
<reference evidence="3 4" key="1">
    <citation type="submission" date="2019-04" db="EMBL/GenBank/DDBJ databases">
        <title>genome sequence of strain W3.</title>
        <authorList>
            <person name="Gao J."/>
            <person name="Sun J."/>
        </authorList>
    </citation>
    <scope>NUCLEOTIDE SEQUENCE [LARGE SCALE GENOMIC DNA]</scope>
    <source>
        <strain evidence="3 4">W3</strain>
    </source>
</reference>
<organism evidence="3 4">
    <name type="scientific">Rhizobium rosettiformans W3</name>
    <dbReference type="NCBI Taxonomy" id="538378"/>
    <lineage>
        <taxon>Bacteria</taxon>
        <taxon>Pseudomonadati</taxon>
        <taxon>Pseudomonadota</taxon>
        <taxon>Alphaproteobacteria</taxon>
        <taxon>Hyphomicrobiales</taxon>
        <taxon>Rhizobiaceae</taxon>
        <taxon>Rhizobium/Agrobacterium group</taxon>
        <taxon>Rhizobium</taxon>
    </lineage>
</organism>
<comment type="caution">
    <text evidence="3">The sequence shown here is derived from an EMBL/GenBank/DDBJ whole genome shotgun (WGS) entry which is preliminary data.</text>
</comment>
<keyword evidence="2" id="KW-0472">Membrane</keyword>
<feature type="region of interest" description="Disordered" evidence="1">
    <location>
        <begin position="1"/>
        <end position="24"/>
    </location>
</feature>
<keyword evidence="2" id="KW-1133">Transmembrane helix</keyword>
<proteinExistence type="predicted"/>
<dbReference type="Proteomes" id="UP000307378">
    <property type="component" value="Unassembled WGS sequence"/>
</dbReference>
<accession>A0A4S8Q521</accession>
<dbReference type="RefSeq" id="WP_136540969.1">
    <property type="nucleotide sequence ID" value="NZ_STGU01000006.1"/>
</dbReference>
<keyword evidence="2" id="KW-0812">Transmembrane</keyword>
<evidence type="ECO:0000313" key="4">
    <source>
        <dbReference type="Proteomes" id="UP000307378"/>
    </source>
</evidence>
<sequence>MFLDLNNFTPPPEPPAEPDRPSLTPRQQKALAWIAGLNIVLLFIAPIGGATVISGLIELFG</sequence>
<evidence type="ECO:0000256" key="1">
    <source>
        <dbReference type="SAM" id="MobiDB-lite"/>
    </source>
</evidence>
<evidence type="ECO:0000313" key="3">
    <source>
        <dbReference type="EMBL" id="THV35314.1"/>
    </source>
</evidence>
<dbReference type="EMBL" id="STGU01000006">
    <property type="protein sequence ID" value="THV35314.1"/>
    <property type="molecule type" value="Genomic_DNA"/>
</dbReference>
<dbReference type="AlphaFoldDB" id="A0A4S8Q521"/>
<name>A0A4S8Q521_9HYPH</name>
<protein>
    <submittedName>
        <fullName evidence="3">Uncharacterized protein</fullName>
    </submittedName>
</protein>
<feature type="transmembrane region" description="Helical" evidence="2">
    <location>
        <begin position="30"/>
        <end position="57"/>
    </location>
</feature>
<gene>
    <name evidence="3" type="ORF">FAA86_12315</name>
</gene>